<feature type="compositionally biased region" description="Basic residues" evidence="1">
    <location>
        <begin position="53"/>
        <end position="64"/>
    </location>
</feature>
<evidence type="ECO:0000313" key="2">
    <source>
        <dbReference type="EMBL" id="CAJ0940309.1"/>
    </source>
</evidence>
<organism evidence="2 3">
    <name type="scientific">Ranitomeya imitator</name>
    <name type="common">mimic poison frog</name>
    <dbReference type="NCBI Taxonomy" id="111125"/>
    <lineage>
        <taxon>Eukaryota</taxon>
        <taxon>Metazoa</taxon>
        <taxon>Chordata</taxon>
        <taxon>Craniata</taxon>
        <taxon>Vertebrata</taxon>
        <taxon>Euteleostomi</taxon>
        <taxon>Amphibia</taxon>
        <taxon>Batrachia</taxon>
        <taxon>Anura</taxon>
        <taxon>Neobatrachia</taxon>
        <taxon>Hyloidea</taxon>
        <taxon>Dendrobatidae</taxon>
        <taxon>Dendrobatinae</taxon>
        <taxon>Ranitomeya</taxon>
    </lineage>
</organism>
<name>A0ABN9LHP1_9NEOB</name>
<reference evidence="2" key="1">
    <citation type="submission" date="2023-07" db="EMBL/GenBank/DDBJ databases">
        <authorList>
            <person name="Stuckert A."/>
        </authorList>
    </citation>
    <scope>NUCLEOTIDE SEQUENCE</scope>
</reference>
<gene>
    <name evidence="2" type="ORF">RIMI_LOCUS8487686</name>
</gene>
<feature type="compositionally biased region" description="Polar residues" evidence="1">
    <location>
        <begin position="65"/>
        <end position="87"/>
    </location>
</feature>
<evidence type="ECO:0000313" key="3">
    <source>
        <dbReference type="Proteomes" id="UP001176940"/>
    </source>
</evidence>
<dbReference type="EMBL" id="CAUEEQ010016857">
    <property type="protein sequence ID" value="CAJ0940309.1"/>
    <property type="molecule type" value="Genomic_DNA"/>
</dbReference>
<comment type="caution">
    <text evidence="2">The sequence shown here is derived from an EMBL/GenBank/DDBJ whole genome shotgun (WGS) entry which is preliminary data.</text>
</comment>
<feature type="region of interest" description="Disordered" evidence="1">
    <location>
        <begin position="53"/>
        <end position="87"/>
    </location>
</feature>
<keyword evidence="3" id="KW-1185">Reference proteome</keyword>
<protein>
    <submittedName>
        <fullName evidence="2">Uncharacterized protein</fullName>
    </submittedName>
</protein>
<proteinExistence type="predicted"/>
<dbReference type="Proteomes" id="UP001176940">
    <property type="component" value="Unassembled WGS sequence"/>
</dbReference>
<accession>A0ABN9LHP1</accession>
<evidence type="ECO:0000256" key="1">
    <source>
        <dbReference type="SAM" id="MobiDB-lite"/>
    </source>
</evidence>
<sequence>MACSFSRLVPNQADLERHWSAIAKVFKMKCLLVFALLLVTAYCFPRGKFSPKHGIKDPHRKKTQPTRSTITTSSYIPETTAQTSQGSSAILDTTVEATMNTVASFFTLDNNDFTRGDQ</sequence>